<organism evidence="1 2">
    <name type="scientific">Sphaerisporangium rufum</name>
    <dbReference type="NCBI Taxonomy" id="1381558"/>
    <lineage>
        <taxon>Bacteria</taxon>
        <taxon>Bacillati</taxon>
        <taxon>Actinomycetota</taxon>
        <taxon>Actinomycetes</taxon>
        <taxon>Streptosporangiales</taxon>
        <taxon>Streptosporangiaceae</taxon>
        <taxon>Sphaerisporangium</taxon>
    </lineage>
</organism>
<dbReference type="EMBL" id="BOOU01000010">
    <property type="protein sequence ID" value="GII75706.1"/>
    <property type="molecule type" value="Genomic_DNA"/>
</dbReference>
<gene>
    <name evidence="1" type="ORF">Sru01_06880</name>
</gene>
<evidence type="ECO:0000313" key="2">
    <source>
        <dbReference type="Proteomes" id="UP000655287"/>
    </source>
</evidence>
<protein>
    <submittedName>
        <fullName evidence="1">Uncharacterized protein</fullName>
    </submittedName>
</protein>
<accession>A0A919QZM7</accession>
<name>A0A919QZM7_9ACTN</name>
<proteinExistence type="predicted"/>
<dbReference type="Proteomes" id="UP000655287">
    <property type="component" value="Unassembled WGS sequence"/>
</dbReference>
<keyword evidence="2" id="KW-1185">Reference proteome</keyword>
<dbReference type="AlphaFoldDB" id="A0A919QZM7"/>
<sequence>MERQNHHHAEVRAPMSFPGFTAERSLGAAVHRYRGRRHPGPAATAVVAAEPYNPCEGWDHCYYDSPTCEGNQLVVQCVRFLYGLPSYGTCAIGSCESIGTHSPGGITVSGEACHPSYGAPDCQPVYLSTRRLAGYA</sequence>
<reference evidence="1" key="1">
    <citation type="submission" date="2021-01" db="EMBL/GenBank/DDBJ databases">
        <title>Whole genome shotgun sequence of Sphaerisporangium rufum NBRC 109079.</title>
        <authorList>
            <person name="Komaki H."/>
            <person name="Tamura T."/>
        </authorList>
    </citation>
    <scope>NUCLEOTIDE SEQUENCE</scope>
    <source>
        <strain evidence="1">NBRC 109079</strain>
    </source>
</reference>
<evidence type="ECO:0000313" key="1">
    <source>
        <dbReference type="EMBL" id="GII75706.1"/>
    </source>
</evidence>
<comment type="caution">
    <text evidence="1">The sequence shown here is derived from an EMBL/GenBank/DDBJ whole genome shotgun (WGS) entry which is preliminary data.</text>
</comment>